<evidence type="ECO:0000313" key="3">
    <source>
        <dbReference type="Proteomes" id="UP000002785"/>
    </source>
</evidence>
<keyword evidence="1" id="KW-1133">Transmembrane helix</keyword>
<evidence type="ECO:0000313" key="2">
    <source>
        <dbReference type="EMBL" id="EDY57743.1"/>
    </source>
</evidence>
<gene>
    <name evidence="2" type="ORF">SSEG_09452</name>
</gene>
<reference evidence="2" key="1">
    <citation type="submission" date="2009-10" db="EMBL/GenBank/DDBJ databases">
        <title>The genome sequence of Streptomyces sviceus strain ATCC 29083.</title>
        <authorList>
            <consortium name="The Broad Institute Genome Sequencing Platform"/>
            <consortium name="Broad Institute Microbial Sequencing Center"/>
            <person name="Fischbach M."/>
            <person name="Godfrey P."/>
            <person name="Ward D."/>
            <person name="Young S."/>
            <person name="Zeng Q."/>
            <person name="Koehrsen M."/>
            <person name="Alvarado L."/>
            <person name="Berlin A.M."/>
            <person name="Bochicchio J."/>
            <person name="Borenstein D."/>
            <person name="Chapman S.B."/>
            <person name="Chen Z."/>
            <person name="Engels R."/>
            <person name="Freedman E."/>
            <person name="Gellesch M."/>
            <person name="Goldberg J."/>
            <person name="Griggs A."/>
            <person name="Gujja S."/>
            <person name="Heilman E.R."/>
            <person name="Heiman D.I."/>
            <person name="Hepburn T.A."/>
            <person name="Howarth C."/>
            <person name="Jen D."/>
            <person name="Larson L."/>
            <person name="Lewis B."/>
            <person name="Mehta T."/>
            <person name="Park D."/>
            <person name="Pearson M."/>
            <person name="Richards J."/>
            <person name="Roberts A."/>
            <person name="Saif S."/>
            <person name="Shea T.D."/>
            <person name="Shenoy N."/>
            <person name="Sisk P."/>
            <person name="Stolte C."/>
            <person name="Sykes S.N."/>
            <person name="Thomson T."/>
            <person name="Walk T."/>
            <person name="White J."/>
            <person name="Yandava C."/>
            <person name="Straight P."/>
            <person name="Clardy J."/>
            <person name="Hung D."/>
            <person name="Kolter R."/>
            <person name="Mekalanos J."/>
            <person name="Walker S."/>
            <person name="Walsh C.T."/>
            <person name="Wieland-Brown L.C."/>
            <person name="Haas B."/>
            <person name="Nusbaum C."/>
            <person name="Birren B."/>
        </authorList>
    </citation>
    <scope>NUCLEOTIDE SEQUENCE [LARGE SCALE GENOMIC DNA]</scope>
    <source>
        <strain evidence="2">ATCC 29083</strain>
    </source>
</reference>
<dbReference type="eggNOG" id="ENOG5031QHZ">
    <property type="taxonomic scope" value="Bacteria"/>
</dbReference>
<dbReference type="EMBL" id="CM000951">
    <property type="protein sequence ID" value="EDY57743.1"/>
    <property type="molecule type" value="Genomic_DNA"/>
</dbReference>
<organism evidence="2 3">
    <name type="scientific">Streptomyces sviceus (strain ATCC 29083 / DSM 924 / JCM 4929 / NBRC 13980 / NCIMB 11184 / NRRL 5439 / UC 5370)</name>
    <dbReference type="NCBI Taxonomy" id="463191"/>
    <lineage>
        <taxon>Bacteria</taxon>
        <taxon>Bacillati</taxon>
        <taxon>Actinomycetota</taxon>
        <taxon>Actinomycetes</taxon>
        <taxon>Kitasatosporales</taxon>
        <taxon>Streptomycetaceae</taxon>
        <taxon>Streptomyces</taxon>
    </lineage>
</organism>
<dbReference type="Proteomes" id="UP000002785">
    <property type="component" value="Chromosome"/>
</dbReference>
<keyword evidence="3" id="KW-1185">Reference proteome</keyword>
<evidence type="ECO:0000256" key="1">
    <source>
        <dbReference type="SAM" id="Phobius"/>
    </source>
</evidence>
<evidence type="ECO:0008006" key="4">
    <source>
        <dbReference type="Google" id="ProtNLM"/>
    </source>
</evidence>
<keyword evidence="1" id="KW-0472">Membrane</keyword>
<keyword evidence="1" id="KW-0812">Transmembrane</keyword>
<sequence length="80" mass="9264">MKERDMSRAVVGLMAGMALGFAAYFGDFWAFLLVLVLGIVGLVVGRFSEGDLEPGDFVRRRDRQDRIRDDRRQDRGDWRR</sequence>
<accession>B5HY38</accession>
<name>B5HY38_STRX2</name>
<protein>
    <recommendedName>
        <fullName evidence="4">Integral membrane protein</fullName>
    </recommendedName>
</protein>
<feature type="transmembrane region" description="Helical" evidence="1">
    <location>
        <begin position="21"/>
        <end position="44"/>
    </location>
</feature>
<dbReference type="AlphaFoldDB" id="B5HY38"/>
<proteinExistence type="predicted"/>
<dbReference type="HOGENOM" id="CLU_196127_0_0_11"/>